<name>A0AAW6KC32_9BACI</name>
<dbReference type="GO" id="GO:0005524">
    <property type="term" value="F:ATP binding"/>
    <property type="evidence" value="ECO:0007669"/>
    <property type="project" value="InterPro"/>
</dbReference>
<feature type="domain" description="ATPase AAA-type core" evidence="1">
    <location>
        <begin position="34"/>
        <end position="376"/>
    </location>
</feature>
<dbReference type="AlphaFoldDB" id="A0AAW6KC32"/>
<evidence type="ECO:0000313" key="3">
    <source>
        <dbReference type="Proteomes" id="UP001216709"/>
    </source>
</evidence>
<reference evidence="2" key="1">
    <citation type="submission" date="2022-12" db="EMBL/GenBank/DDBJ databases">
        <title>Draft Genome Sequences of Bacillus licheniformis and Bacillus paralicheniformis strains isolated from Irish skim milk powders.</title>
        <authorList>
            <person name="Lourenco A."/>
            <person name="Li F."/>
            <person name="Geraldine D."/>
            <person name="Tobin J.T."/>
            <person name="Butler F."/>
            <person name="Jordan K."/>
            <person name="Obrien T."/>
        </authorList>
    </citation>
    <scope>NUCLEOTIDE SEQUENCE</scope>
    <source>
        <strain evidence="2">3370</strain>
    </source>
</reference>
<dbReference type="EMBL" id="JARAFO010000041">
    <property type="protein sequence ID" value="MDE1453240.1"/>
    <property type="molecule type" value="Genomic_DNA"/>
</dbReference>
<dbReference type="InterPro" id="IPR027417">
    <property type="entry name" value="P-loop_NTPase"/>
</dbReference>
<proteinExistence type="predicted"/>
<dbReference type="Gene3D" id="3.40.50.300">
    <property type="entry name" value="P-loop containing nucleotide triphosphate hydrolases"/>
    <property type="match status" value="1"/>
</dbReference>
<comment type="caution">
    <text evidence="2">The sequence shown here is derived from an EMBL/GenBank/DDBJ whole genome shotgun (WGS) entry which is preliminary data.</text>
</comment>
<dbReference type="PANTHER" id="PTHR43581:SF2">
    <property type="entry name" value="EXCINUCLEASE ATPASE SUBUNIT"/>
    <property type="match status" value="1"/>
</dbReference>
<dbReference type="PIRSF" id="PIRSF034888">
    <property type="entry name" value="P-loop_UCP034888"/>
    <property type="match status" value="1"/>
</dbReference>
<organism evidence="2 3">
    <name type="scientific">Bacillus paralicheniformis</name>
    <dbReference type="NCBI Taxonomy" id="1648923"/>
    <lineage>
        <taxon>Bacteria</taxon>
        <taxon>Bacillati</taxon>
        <taxon>Bacillota</taxon>
        <taxon>Bacilli</taxon>
        <taxon>Bacillales</taxon>
        <taxon>Bacillaceae</taxon>
        <taxon>Bacillus</taxon>
    </lineage>
</organism>
<dbReference type="GO" id="GO:0016887">
    <property type="term" value="F:ATP hydrolysis activity"/>
    <property type="evidence" value="ECO:0007669"/>
    <property type="project" value="InterPro"/>
</dbReference>
<dbReference type="PANTHER" id="PTHR43581">
    <property type="entry name" value="ATP/GTP PHOSPHATASE"/>
    <property type="match status" value="1"/>
</dbReference>
<dbReference type="SUPFAM" id="SSF52540">
    <property type="entry name" value="P-loop containing nucleoside triphosphate hydrolases"/>
    <property type="match status" value="1"/>
</dbReference>
<dbReference type="InterPro" id="IPR014592">
    <property type="entry name" value="P-loop_UCP034888"/>
</dbReference>
<evidence type="ECO:0000313" key="2">
    <source>
        <dbReference type="EMBL" id="MDE1453240.1"/>
    </source>
</evidence>
<dbReference type="InterPro" id="IPR051396">
    <property type="entry name" value="Bact_Antivir_Def_Nuclease"/>
</dbReference>
<gene>
    <name evidence="2" type="ORF">PVN32_13755</name>
</gene>
<dbReference type="Proteomes" id="UP001216709">
    <property type="component" value="Unassembled WGS sequence"/>
</dbReference>
<dbReference type="Pfam" id="PF13304">
    <property type="entry name" value="AAA_21"/>
    <property type="match status" value="1"/>
</dbReference>
<protein>
    <submittedName>
        <fullName evidence="2">AAA family ATPase</fullName>
    </submittedName>
</protein>
<sequence>MSLKKPKMRNTLTNISIRGYKSINEEQEIELKPLTILAGTNSSGKSSFIQPILLLKQTIEESYDPGALLLNGPLAKFTNFEQLLHKSKSNEADSFEVGFKVDNKHKCKFTYAKKNEELIVKKATYVTKLKNDKPEFEHVIIDHDMSTEEMRKQIPNRINKLLNELVEGEEEKPQIRLARERCFLRLELIFDLEEDLKRGISFPGARPETVIKNLIHLPGLRGNPERTYPVTSVNRDNHLVSLPGKFERYVASILHRWKNENDEKAKEVETYLNLLGLTNKIGTKKINDTQIEINVSTNIDQDEDNFVNIADVGLGVSQTLPVLVALVYAQPGQIVYIEQPEIHLHPRGQYIFSQIIEKALSRGVRIVIETHSSLIIKGIQTEVANKKINHKHVSLNWFKRNNLGETEVDSTELDAEGTFGDWPLDFSDVEIEAELNFIQAGDF</sequence>
<dbReference type="RefSeq" id="WP_274685501.1">
    <property type="nucleotide sequence ID" value="NZ_JARAFO010000041.1"/>
</dbReference>
<evidence type="ECO:0000259" key="1">
    <source>
        <dbReference type="Pfam" id="PF13304"/>
    </source>
</evidence>
<dbReference type="InterPro" id="IPR003959">
    <property type="entry name" value="ATPase_AAA_core"/>
</dbReference>
<accession>A0AAW6KC32</accession>